<name>A0ABD3G7E6_9MARC</name>
<comment type="caution">
    <text evidence="2">The sequence shown here is derived from an EMBL/GenBank/DDBJ whole genome shotgun (WGS) entry which is preliminary data.</text>
</comment>
<feature type="compositionally biased region" description="Basic and acidic residues" evidence="1">
    <location>
        <begin position="1"/>
        <end position="10"/>
    </location>
</feature>
<accession>A0ABD3G7E6</accession>
<dbReference type="Proteomes" id="UP001633002">
    <property type="component" value="Unassembled WGS sequence"/>
</dbReference>
<evidence type="ECO:0000313" key="2">
    <source>
        <dbReference type="EMBL" id="KAL3675092.1"/>
    </source>
</evidence>
<sequence length="148" mass="15900">MKFDKLKVFPEKFSNGSHDLTKTETRRSADCGELKALITDKIAPGEEPLIAGGEGGGGEDFNMPRAKCPPPSPGYNPTETPSYNPAPTPGYHPAPTPGYNPAPTPGYHPAPTPGYHPAPTPGYNPAPTPGYNPKQWRSGSPEYNRRKM</sequence>
<dbReference type="AlphaFoldDB" id="A0ABD3G7E6"/>
<proteinExistence type="predicted"/>
<reference evidence="2 3" key="1">
    <citation type="submission" date="2024-09" db="EMBL/GenBank/DDBJ databases">
        <title>Chromosome-scale assembly of Riccia sorocarpa.</title>
        <authorList>
            <person name="Paukszto L."/>
        </authorList>
    </citation>
    <scope>NUCLEOTIDE SEQUENCE [LARGE SCALE GENOMIC DNA]</scope>
    <source>
        <strain evidence="2">LP-2024</strain>
        <tissue evidence="2">Aerial parts of the thallus</tissue>
    </source>
</reference>
<keyword evidence="3" id="KW-1185">Reference proteome</keyword>
<protein>
    <submittedName>
        <fullName evidence="2">Uncharacterized protein</fullName>
    </submittedName>
</protein>
<feature type="compositionally biased region" description="Pro residues" evidence="1">
    <location>
        <begin position="84"/>
        <end position="130"/>
    </location>
</feature>
<evidence type="ECO:0000256" key="1">
    <source>
        <dbReference type="SAM" id="MobiDB-lite"/>
    </source>
</evidence>
<dbReference type="EMBL" id="JBJQOH010000008">
    <property type="protein sequence ID" value="KAL3675092.1"/>
    <property type="molecule type" value="Genomic_DNA"/>
</dbReference>
<feature type="region of interest" description="Disordered" evidence="1">
    <location>
        <begin position="1"/>
        <end position="27"/>
    </location>
</feature>
<feature type="region of interest" description="Disordered" evidence="1">
    <location>
        <begin position="43"/>
        <end position="148"/>
    </location>
</feature>
<organism evidence="2 3">
    <name type="scientific">Riccia sorocarpa</name>
    <dbReference type="NCBI Taxonomy" id="122646"/>
    <lineage>
        <taxon>Eukaryota</taxon>
        <taxon>Viridiplantae</taxon>
        <taxon>Streptophyta</taxon>
        <taxon>Embryophyta</taxon>
        <taxon>Marchantiophyta</taxon>
        <taxon>Marchantiopsida</taxon>
        <taxon>Marchantiidae</taxon>
        <taxon>Marchantiales</taxon>
        <taxon>Ricciaceae</taxon>
        <taxon>Riccia</taxon>
    </lineage>
</organism>
<gene>
    <name evidence="2" type="ORF">R1sor_025040</name>
</gene>
<evidence type="ECO:0000313" key="3">
    <source>
        <dbReference type="Proteomes" id="UP001633002"/>
    </source>
</evidence>